<evidence type="ECO:0000256" key="2">
    <source>
        <dbReference type="ARBA" id="ARBA00008664"/>
    </source>
</evidence>
<dbReference type="InterPro" id="IPR036116">
    <property type="entry name" value="FN3_sf"/>
</dbReference>
<dbReference type="CDD" id="cd09116">
    <property type="entry name" value="PLDc_Nuc_like"/>
    <property type="match status" value="1"/>
</dbReference>
<name>H5SLQ9_9BACT</name>
<evidence type="ECO:0000256" key="5">
    <source>
        <dbReference type="ARBA" id="ARBA00022963"/>
    </source>
</evidence>
<evidence type="ECO:0000313" key="9">
    <source>
        <dbReference type="EMBL" id="BAL55782.1"/>
    </source>
</evidence>
<dbReference type="PANTHER" id="PTHR43856">
    <property type="entry name" value="CARDIOLIPIN HYDROLASE"/>
    <property type="match status" value="1"/>
</dbReference>
<dbReference type="Pfam" id="PF13091">
    <property type="entry name" value="PLDc_2"/>
    <property type="match status" value="2"/>
</dbReference>
<accession>H5SLQ9</accession>
<evidence type="ECO:0000313" key="10">
    <source>
        <dbReference type="EMBL" id="BAL55884.1"/>
    </source>
</evidence>
<keyword evidence="5" id="KW-0442">Lipid degradation</keyword>
<dbReference type="EC" id="3.1.4.4" evidence="3"/>
<dbReference type="GO" id="GO:0016891">
    <property type="term" value="F:RNA endonuclease activity producing 5'-phosphomonoesters, hydrolytic mechanism"/>
    <property type="evidence" value="ECO:0007669"/>
    <property type="project" value="TreeGrafter"/>
</dbReference>
<keyword evidence="6" id="KW-0443">Lipid metabolism</keyword>
<organism evidence="11">
    <name type="scientific">uncultured Acetothermia bacterium</name>
    <dbReference type="NCBI Taxonomy" id="236499"/>
    <lineage>
        <taxon>Bacteria</taxon>
        <taxon>Candidatus Bipolaricaulota</taxon>
        <taxon>environmental samples</taxon>
    </lineage>
</organism>
<dbReference type="EMBL" id="AP011731">
    <property type="protein sequence ID" value="BAL55884.1"/>
    <property type="molecule type" value="Genomic_DNA"/>
</dbReference>
<dbReference type="SMART" id="SM00155">
    <property type="entry name" value="PLDc"/>
    <property type="match status" value="2"/>
</dbReference>
<keyword evidence="7" id="KW-0732">Signal</keyword>
<evidence type="ECO:0000256" key="3">
    <source>
        <dbReference type="ARBA" id="ARBA00012027"/>
    </source>
</evidence>
<evidence type="ECO:0000256" key="6">
    <source>
        <dbReference type="ARBA" id="ARBA00023098"/>
    </source>
</evidence>
<evidence type="ECO:0000256" key="1">
    <source>
        <dbReference type="ARBA" id="ARBA00000798"/>
    </source>
</evidence>
<keyword evidence="4" id="KW-0378">Hydrolase</keyword>
<dbReference type="EMBL" id="AP011729">
    <property type="protein sequence ID" value="BAL55782.1"/>
    <property type="molecule type" value="Genomic_DNA"/>
</dbReference>
<evidence type="ECO:0000313" key="11">
    <source>
        <dbReference type="EMBL" id="BAL57095.1"/>
    </source>
</evidence>
<gene>
    <name evidence="9" type="ORF">HGMM_F31E01C18</name>
    <name evidence="10" type="ORF">HGMM_F32F05C42</name>
    <name evidence="11" type="ORF">HGMM_F47C08C16</name>
</gene>
<dbReference type="GO" id="GO:0006793">
    <property type="term" value="P:phosphorus metabolic process"/>
    <property type="evidence" value="ECO:0007669"/>
    <property type="project" value="UniProtKB-ARBA"/>
</dbReference>
<feature type="chain" id="PRO_5007666424" description="phospholipase D" evidence="7">
    <location>
        <begin position="24"/>
        <end position="614"/>
    </location>
</feature>
<feature type="signal peptide" evidence="7">
    <location>
        <begin position="1"/>
        <end position="23"/>
    </location>
</feature>
<sequence length="614" mass="69777">MKKLALGVFLFVFGFGWAPSAQMSGELIEVSFTDPIAGLPQMDKPSAQANGVDNALITLIDSAQKTLDIAVYRLTAQPVITALQRACARSVTVRIVTDQASVEEFFSEYSQLQSFPCVTLKTDMSADARERFDHTMHHKFAVIDGRTVWTGSLNWAEREITLDANSALVLRHERLAQIFTAEFEEMFLKDRFGQQKFDGKVFTQLRTYPVGSATVGVYFTPSGAPQKIVRDAIRTAQKSIKIAMFYFTDDLVMAELAAAHARGVQIDAVWDFRGWERFEDSEIDDALRLGIGVVDALPGLVHHKFAVIDDKIVLTGSTNWSDSGFFSNDENLLVIESPEIARQFAQHFERLKRDALQYDRTPTLPPRVTVRHYNTQDVLARIEWRPHRERSVDFYELCRAKESFGPCERVYSQIPSNHRYFIDEDVQPGQQWFYRMRGSVNGQLTEWSNEFALTVQAPFCPIVGAREECDCDDKIDNDGDRSTDCDDLDCKAKTKCLGPQWRENNRERVVLGLTPTQTLEAQPERFIEKLVTTEFTVVATTVQGSVIRLQSDRDFANHLSVIIFKSYEPRFRGLGVDPASFYTKKKIRVIGEFSQYQGQPQIIVRSPWQIEPVP</sequence>
<evidence type="ECO:0000259" key="8">
    <source>
        <dbReference type="PROSITE" id="PS50035"/>
    </source>
</evidence>
<evidence type="ECO:0000256" key="4">
    <source>
        <dbReference type="ARBA" id="ARBA00022801"/>
    </source>
</evidence>
<dbReference type="SUPFAM" id="SSF49265">
    <property type="entry name" value="Fibronectin type III"/>
    <property type="match status" value="1"/>
</dbReference>
<dbReference type="InterPro" id="IPR001736">
    <property type="entry name" value="PLipase_D/transphosphatidylase"/>
</dbReference>
<dbReference type="AlphaFoldDB" id="H5SLQ9"/>
<evidence type="ECO:0000256" key="7">
    <source>
        <dbReference type="SAM" id="SignalP"/>
    </source>
</evidence>
<reference evidence="11" key="2">
    <citation type="journal article" date="2012" name="PLoS ONE">
        <title>A Deeply Branching Thermophilic Bacterium with an Ancient Acetyl-CoA Pathway Dominates a Subsurface Ecosystem.</title>
        <authorList>
            <person name="Takami H."/>
            <person name="Noguchi H."/>
            <person name="Takaki Y."/>
            <person name="Uchiyama I."/>
            <person name="Toyoda A."/>
            <person name="Nishi S."/>
            <person name="Chee G.-J."/>
            <person name="Arai W."/>
            <person name="Nunoura T."/>
            <person name="Itoh T."/>
            <person name="Hattori M."/>
            <person name="Takai K."/>
        </authorList>
    </citation>
    <scope>NUCLEOTIDE SEQUENCE</scope>
</reference>
<dbReference type="PANTHER" id="PTHR43856:SF1">
    <property type="entry name" value="MITOCHONDRIAL CARDIOLIPIN HYDROLASE"/>
    <property type="match status" value="1"/>
</dbReference>
<dbReference type="GO" id="GO:0004630">
    <property type="term" value="F:phospholipase D activity"/>
    <property type="evidence" value="ECO:0007669"/>
    <property type="project" value="UniProtKB-EC"/>
</dbReference>
<comment type="catalytic activity">
    <reaction evidence="1">
        <text>a 1,2-diacyl-sn-glycero-3-phosphocholine + H2O = a 1,2-diacyl-sn-glycero-3-phosphate + choline + H(+)</text>
        <dbReference type="Rhea" id="RHEA:14445"/>
        <dbReference type="ChEBI" id="CHEBI:15354"/>
        <dbReference type="ChEBI" id="CHEBI:15377"/>
        <dbReference type="ChEBI" id="CHEBI:15378"/>
        <dbReference type="ChEBI" id="CHEBI:57643"/>
        <dbReference type="ChEBI" id="CHEBI:58608"/>
        <dbReference type="EC" id="3.1.4.4"/>
    </reaction>
</comment>
<dbReference type="InterPro" id="IPR025202">
    <property type="entry name" value="PLD-like_dom"/>
</dbReference>
<dbReference type="SUPFAM" id="SSF56024">
    <property type="entry name" value="Phospholipase D/nuclease"/>
    <property type="match status" value="2"/>
</dbReference>
<dbReference type="Gene3D" id="3.30.870.10">
    <property type="entry name" value="Endonuclease Chain A"/>
    <property type="match status" value="2"/>
</dbReference>
<dbReference type="EMBL" id="AP011766">
    <property type="protein sequence ID" value="BAL57095.1"/>
    <property type="molecule type" value="Genomic_DNA"/>
</dbReference>
<comment type="similarity">
    <text evidence="2">Belongs to the phospholipase D family.</text>
</comment>
<feature type="domain" description="PLD phosphodiesterase" evidence="8">
    <location>
        <begin position="132"/>
        <end position="159"/>
    </location>
</feature>
<protein>
    <recommendedName>
        <fullName evidence="3">phospholipase D</fullName>
        <ecNumber evidence="3">3.1.4.4</ecNumber>
    </recommendedName>
</protein>
<dbReference type="GO" id="GO:0016042">
    <property type="term" value="P:lipid catabolic process"/>
    <property type="evidence" value="ECO:0007669"/>
    <property type="project" value="UniProtKB-KW"/>
</dbReference>
<dbReference type="InterPro" id="IPR051406">
    <property type="entry name" value="PLD_domain"/>
</dbReference>
<feature type="domain" description="PLD phosphodiesterase" evidence="8">
    <location>
        <begin position="297"/>
        <end position="324"/>
    </location>
</feature>
<dbReference type="PROSITE" id="PS50035">
    <property type="entry name" value="PLD"/>
    <property type="match status" value="2"/>
</dbReference>
<proteinExistence type="inferred from homology"/>
<reference evidence="11" key="1">
    <citation type="journal article" date="2005" name="Environ. Microbiol.">
        <title>Genetic and functional properties of uncultivated thermophilic crenarchaeotes from a subsurface gold mine as revealed by analysis of genome fragments.</title>
        <authorList>
            <person name="Nunoura T."/>
            <person name="Hirayama H."/>
            <person name="Takami H."/>
            <person name="Oida H."/>
            <person name="Nishi S."/>
            <person name="Shimamura S."/>
            <person name="Suzuki Y."/>
            <person name="Inagaki F."/>
            <person name="Takai K."/>
            <person name="Nealson K.H."/>
            <person name="Horikoshi K."/>
        </authorList>
    </citation>
    <scope>NUCLEOTIDE SEQUENCE</scope>
</reference>